<evidence type="ECO:0000259" key="7">
    <source>
        <dbReference type="SMART" id="SM00382"/>
    </source>
</evidence>
<dbReference type="PRINTS" id="PR00364">
    <property type="entry name" value="DISEASERSIST"/>
</dbReference>
<keyword evidence="5" id="KW-0496">Mitochondrion</keyword>
<dbReference type="Pfam" id="PF00931">
    <property type="entry name" value="NB-ARC"/>
    <property type="match status" value="1"/>
</dbReference>
<dbReference type="GO" id="GO:0005783">
    <property type="term" value="C:endoplasmic reticulum"/>
    <property type="evidence" value="ECO:0007669"/>
    <property type="project" value="UniProtKB-SubCell"/>
</dbReference>
<gene>
    <name evidence="8" type="ORF">R1flu_025867</name>
</gene>
<dbReference type="Gene3D" id="3.40.50.300">
    <property type="entry name" value="P-loop containing nucleotide triphosphate hydrolases"/>
    <property type="match status" value="1"/>
</dbReference>
<keyword evidence="4" id="KW-0256">Endoplasmic reticulum</keyword>
<comment type="caution">
    <text evidence="8">The sequence shown here is derived from an EMBL/GenBank/DDBJ whole genome shotgun (WGS) entry which is preliminary data.</text>
</comment>
<comment type="subcellular location">
    <subcellularLocation>
        <location evidence="2">Endoplasmic reticulum</location>
    </subcellularLocation>
    <subcellularLocation>
        <location evidence="3">Membrane</location>
    </subcellularLocation>
    <subcellularLocation>
        <location evidence="1">Mitochondrion</location>
    </subcellularLocation>
</comment>
<evidence type="ECO:0000256" key="3">
    <source>
        <dbReference type="ARBA" id="ARBA00004370"/>
    </source>
</evidence>
<evidence type="ECO:0000256" key="4">
    <source>
        <dbReference type="ARBA" id="ARBA00022824"/>
    </source>
</evidence>
<evidence type="ECO:0000256" key="5">
    <source>
        <dbReference type="ARBA" id="ARBA00023128"/>
    </source>
</evidence>
<organism evidence="8 9">
    <name type="scientific">Riccia fluitans</name>
    <dbReference type="NCBI Taxonomy" id="41844"/>
    <lineage>
        <taxon>Eukaryota</taxon>
        <taxon>Viridiplantae</taxon>
        <taxon>Streptophyta</taxon>
        <taxon>Embryophyta</taxon>
        <taxon>Marchantiophyta</taxon>
        <taxon>Marchantiopsida</taxon>
        <taxon>Marchantiidae</taxon>
        <taxon>Marchantiales</taxon>
        <taxon>Ricciaceae</taxon>
        <taxon>Riccia</taxon>
    </lineage>
</organism>
<evidence type="ECO:0000256" key="6">
    <source>
        <dbReference type="ARBA" id="ARBA00023136"/>
    </source>
</evidence>
<dbReference type="EMBL" id="JBHFFA010000007">
    <property type="protein sequence ID" value="KAL2614175.1"/>
    <property type="molecule type" value="Genomic_DNA"/>
</dbReference>
<dbReference type="InterPro" id="IPR002182">
    <property type="entry name" value="NB-ARC"/>
</dbReference>
<keyword evidence="6" id="KW-0472">Membrane</keyword>
<dbReference type="Gene3D" id="3.40.50.1820">
    <property type="entry name" value="alpha/beta hydrolase"/>
    <property type="match status" value="1"/>
</dbReference>
<accession>A0ABD1XYY7</accession>
<keyword evidence="9" id="KW-1185">Reference proteome</keyword>
<feature type="domain" description="AAA+ ATPase" evidence="7">
    <location>
        <begin position="315"/>
        <end position="487"/>
    </location>
</feature>
<dbReference type="InterPro" id="IPR029058">
    <property type="entry name" value="AB_hydrolase_fold"/>
</dbReference>
<dbReference type="GO" id="GO:0005739">
    <property type="term" value="C:mitochondrion"/>
    <property type="evidence" value="ECO:0007669"/>
    <property type="project" value="UniProtKB-SubCell"/>
</dbReference>
<protein>
    <recommendedName>
        <fullName evidence="7">AAA+ ATPase domain-containing protein</fullName>
    </recommendedName>
</protein>
<proteinExistence type="predicted"/>
<dbReference type="SMART" id="SM00382">
    <property type="entry name" value="AAA"/>
    <property type="match status" value="1"/>
</dbReference>
<dbReference type="InterPro" id="IPR052374">
    <property type="entry name" value="SERAC1"/>
</dbReference>
<evidence type="ECO:0000313" key="8">
    <source>
        <dbReference type="EMBL" id="KAL2614175.1"/>
    </source>
</evidence>
<dbReference type="GO" id="GO:0016020">
    <property type="term" value="C:membrane"/>
    <property type="evidence" value="ECO:0007669"/>
    <property type="project" value="UniProtKB-SubCell"/>
</dbReference>
<sequence>MLTSNSASTSFSSDGATVKETLGQIKVTKLNDHLYKVSRGWTPEVEVVFFHGLTRSPQEEKHLTTWRTPDGSVCWPIVWIPELFRGATVYLVSYDSSIQRTFSSGGMDMYLVGESIFQLLLLEDVGQNHRCPLILVGHDLGGLVIKQICLHACRQTQNMKATLFLEQLRGICFLATPHAGLTLYPPPGSKQSMLYEDMGVLHRETARLNAEFNVLKDTRSWKTRHLHPAHGRKDGQLNWSNEASGRFGGDRFLFLDTDSENIARPADKRSGCFPSLRRLIEEVLSEFAGRLGFVPDPLYVPLRNTLRRVETLLLKEKVVLLCGEPGTGKTSLVKHLAYQYGERGDGSVFRDGCYFIECDPGVKAEKIQQRLLSRLVGVNGASRYERVEDYVILQQELERFLGPRDVLIILDNVWDDDLIDKLVVPGKVKYLLTGQQANLGSRHIDKIEICTVEDIGKNYGKQILARRMRFPRDIIPEDLQVVVDRILDVIGCNPLALATLSATIRYNLKTSPGEWFDKLQHIYDFLKVKERGQIHTQESTYPRGFSTSMMYAVKRLSEEDPHSMAELEMLSIISLLQGPAVPCRLIRLLTRCIRPELEAKIEPLLMVLENLTLIQRRTFGCQNLCSVIDCVSINPIRQHYMLSSPEKPLVSIRKNIELRLSQTYSKSLPYKPENIRLAHALCILYGVEYTRKFVEGVLGGPRALHFMAMEALQEYLLPFVFFIDEFSNHPHARQMLERLLLEGTMHTESILELFKMTPSDELNISGVLMDLFLAMNPRSYNDLLLPTFEYSFYGLLNLFLVHRKVEEALSMLMAFIGGVTCSTKFAAKLSGPMLRAIFDSGDALDPVEESILEAWSVLDIGSVPNNLRVTNKGSRPHVTLAPGALKTLVSTVNSADADREEIQLQAVALLTFIITGDPNPDLLFIPGMLESFLSVLRRKEDSGCLSRNDSVNLVTFSEALTILALKHAFNHGLRITARLAESEDMEILIRDAMTTLVRRALNARSTNLGHSAVKIITHLAYQLHCVELPNLQEALVEALFALQPMVASYKHRSPIEKVLFGWWLLESSRYPGEFLELRRSLSSGEWSDQLTTILQVTVEESSDQQPATQAVATSYFARLIKGAWASWIRDCYSVYHKETVVARMLILACIREPEKRETMEPIDESRGENSCCFKAWRKLLAATPFSSRLDGAGIRERAPRSFNPFRWERRRRAPYQLLDSLLDSVDREQEWPIDELEVLDSNELMNYRFYLAMKKHFAVASTGADEGIQSFFIDVYEDRMKMSALDIRGTIEVIERYNLLEERRSLPWTELQLTCVVLDKMLKACTPDIR</sequence>
<dbReference type="InterPro" id="IPR027417">
    <property type="entry name" value="P-loop_NTPase"/>
</dbReference>
<name>A0ABD1XYY7_9MARC</name>
<dbReference type="Proteomes" id="UP001605036">
    <property type="component" value="Unassembled WGS sequence"/>
</dbReference>
<dbReference type="PANTHER" id="PTHR48182">
    <property type="entry name" value="PROTEIN SERAC1"/>
    <property type="match status" value="1"/>
</dbReference>
<reference evidence="8 9" key="1">
    <citation type="submission" date="2024-09" db="EMBL/GenBank/DDBJ databases">
        <title>Chromosome-scale assembly of Riccia fluitans.</title>
        <authorList>
            <person name="Paukszto L."/>
            <person name="Sawicki J."/>
            <person name="Karawczyk K."/>
            <person name="Piernik-Szablinska J."/>
            <person name="Szczecinska M."/>
            <person name="Mazdziarz M."/>
        </authorList>
    </citation>
    <scope>NUCLEOTIDE SEQUENCE [LARGE SCALE GENOMIC DNA]</scope>
    <source>
        <strain evidence="8">Rf_01</strain>
        <tissue evidence="8">Aerial parts of the thallus</tissue>
    </source>
</reference>
<dbReference type="SUPFAM" id="SSF53474">
    <property type="entry name" value="alpha/beta-Hydrolases"/>
    <property type="match status" value="1"/>
</dbReference>
<dbReference type="SUPFAM" id="SSF52540">
    <property type="entry name" value="P-loop containing nucleoside triphosphate hydrolases"/>
    <property type="match status" value="1"/>
</dbReference>
<evidence type="ECO:0000256" key="1">
    <source>
        <dbReference type="ARBA" id="ARBA00004173"/>
    </source>
</evidence>
<dbReference type="InterPro" id="IPR003593">
    <property type="entry name" value="AAA+_ATPase"/>
</dbReference>
<evidence type="ECO:0000313" key="9">
    <source>
        <dbReference type="Proteomes" id="UP001605036"/>
    </source>
</evidence>
<dbReference type="PANTHER" id="PTHR48182:SF2">
    <property type="entry name" value="PROTEIN SERAC1"/>
    <property type="match status" value="1"/>
</dbReference>
<evidence type="ECO:0000256" key="2">
    <source>
        <dbReference type="ARBA" id="ARBA00004240"/>
    </source>
</evidence>